<accession>A0AAV3YIQ8</accession>
<name>A0AAV3YIQ8_9GAST</name>
<sequence length="70" mass="8218">MVAQDKLRPAIRKSNQDLCNLESSSITIMRHAVHTARMVTEPLDEYEWSVLEHPRYSPDLTPRDSDYFQK</sequence>
<keyword evidence="2" id="KW-1185">Reference proteome</keyword>
<reference evidence="1 2" key="1">
    <citation type="journal article" date="2021" name="Elife">
        <title>Chloroplast acquisition without the gene transfer in kleptoplastic sea slugs, Plakobranchus ocellatus.</title>
        <authorList>
            <person name="Maeda T."/>
            <person name="Takahashi S."/>
            <person name="Yoshida T."/>
            <person name="Shimamura S."/>
            <person name="Takaki Y."/>
            <person name="Nagai Y."/>
            <person name="Toyoda A."/>
            <person name="Suzuki Y."/>
            <person name="Arimoto A."/>
            <person name="Ishii H."/>
            <person name="Satoh N."/>
            <person name="Nishiyama T."/>
            <person name="Hasebe M."/>
            <person name="Maruyama T."/>
            <person name="Minagawa J."/>
            <person name="Obokata J."/>
            <person name="Shigenobu S."/>
        </authorList>
    </citation>
    <scope>NUCLEOTIDE SEQUENCE [LARGE SCALE GENOMIC DNA]</scope>
</reference>
<dbReference type="EMBL" id="BLXT01000976">
    <property type="protein sequence ID" value="GFN82256.1"/>
    <property type="molecule type" value="Genomic_DNA"/>
</dbReference>
<dbReference type="InterPro" id="IPR036397">
    <property type="entry name" value="RNaseH_sf"/>
</dbReference>
<proteinExistence type="predicted"/>
<gene>
    <name evidence="1" type="ORF">PoB_000876200</name>
</gene>
<dbReference type="Gene3D" id="3.30.420.10">
    <property type="entry name" value="Ribonuclease H-like superfamily/Ribonuclease H"/>
    <property type="match status" value="1"/>
</dbReference>
<dbReference type="Proteomes" id="UP000735302">
    <property type="component" value="Unassembled WGS sequence"/>
</dbReference>
<protein>
    <submittedName>
        <fullName evidence="1">Histone-lysine N-methyltransferase SETMAR</fullName>
    </submittedName>
</protein>
<dbReference type="AlphaFoldDB" id="A0AAV3YIQ8"/>
<dbReference type="GO" id="GO:0003676">
    <property type="term" value="F:nucleic acid binding"/>
    <property type="evidence" value="ECO:0007669"/>
    <property type="project" value="InterPro"/>
</dbReference>
<organism evidence="1 2">
    <name type="scientific">Plakobranchus ocellatus</name>
    <dbReference type="NCBI Taxonomy" id="259542"/>
    <lineage>
        <taxon>Eukaryota</taxon>
        <taxon>Metazoa</taxon>
        <taxon>Spiralia</taxon>
        <taxon>Lophotrochozoa</taxon>
        <taxon>Mollusca</taxon>
        <taxon>Gastropoda</taxon>
        <taxon>Heterobranchia</taxon>
        <taxon>Euthyneura</taxon>
        <taxon>Panpulmonata</taxon>
        <taxon>Sacoglossa</taxon>
        <taxon>Placobranchoidea</taxon>
        <taxon>Plakobranchidae</taxon>
        <taxon>Plakobranchus</taxon>
    </lineage>
</organism>
<evidence type="ECO:0000313" key="2">
    <source>
        <dbReference type="Proteomes" id="UP000735302"/>
    </source>
</evidence>
<evidence type="ECO:0000313" key="1">
    <source>
        <dbReference type="EMBL" id="GFN82256.1"/>
    </source>
</evidence>
<comment type="caution">
    <text evidence="1">The sequence shown here is derived from an EMBL/GenBank/DDBJ whole genome shotgun (WGS) entry which is preliminary data.</text>
</comment>